<proteinExistence type="predicted"/>
<dbReference type="AlphaFoldDB" id="A0ABD3AKF9"/>
<comment type="caution">
    <text evidence="2">The sequence shown here is derived from an EMBL/GenBank/DDBJ whole genome shotgun (WGS) entry which is preliminary data.</text>
</comment>
<keyword evidence="1" id="KW-1133">Transmembrane helix</keyword>
<evidence type="ECO:0000313" key="3">
    <source>
        <dbReference type="Proteomes" id="UP001630127"/>
    </source>
</evidence>
<keyword evidence="3" id="KW-1185">Reference proteome</keyword>
<dbReference type="Proteomes" id="UP001630127">
    <property type="component" value="Unassembled WGS sequence"/>
</dbReference>
<protein>
    <submittedName>
        <fullName evidence="2">Uncharacterized protein</fullName>
    </submittedName>
</protein>
<feature type="transmembrane region" description="Helical" evidence="1">
    <location>
        <begin position="98"/>
        <end position="119"/>
    </location>
</feature>
<keyword evidence="1" id="KW-0472">Membrane</keyword>
<evidence type="ECO:0000313" key="2">
    <source>
        <dbReference type="EMBL" id="KAL3531659.1"/>
    </source>
</evidence>
<evidence type="ECO:0000256" key="1">
    <source>
        <dbReference type="SAM" id="Phobius"/>
    </source>
</evidence>
<dbReference type="InterPro" id="IPR037471">
    <property type="entry name" value="TIC56"/>
</dbReference>
<accession>A0ABD3AKF9</accession>
<organism evidence="2 3">
    <name type="scientific">Cinchona calisaya</name>
    <dbReference type="NCBI Taxonomy" id="153742"/>
    <lineage>
        <taxon>Eukaryota</taxon>
        <taxon>Viridiplantae</taxon>
        <taxon>Streptophyta</taxon>
        <taxon>Embryophyta</taxon>
        <taxon>Tracheophyta</taxon>
        <taxon>Spermatophyta</taxon>
        <taxon>Magnoliopsida</taxon>
        <taxon>eudicotyledons</taxon>
        <taxon>Gunneridae</taxon>
        <taxon>Pentapetalae</taxon>
        <taxon>asterids</taxon>
        <taxon>lamiids</taxon>
        <taxon>Gentianales</taxon>
        <taxon>Rubiaceae</taxon>
        <taxon>Cinchonoideae</taxon>
        <taxon>Cinchoneae</taxon>
        <taxon>Cinchona</taxon>
    </lineage>
</organism>
<name>A0ABD3AKF9_9GENT</name>
<gene>
    <name evidence="2" type="ORF">ACH5RR_005180</name>
</gene>
<reference evidence="2 3" key="1">
    <citation type="submission" date="2024-11" db="EMBL/GenBank/DDBJ databases">
        <title>A near-complete genome assembly of Cinchona calisaya.</title>
        <authorList>
            <person name="Lian D.C."/>
            <person name="Zhao X.W."/>
            <person name="Wei L."/>
        </authorList>
    </citation>
    <scope>NUCLEOTIDE SEQUENCE [LARGE SCALE GENOMIC DNA]</scope>
    <source>
        <tissue evidence="2">Nenye</tissue>
    </source>
</reference>
<sequence>MLYQFYWECENLPDYRHTPEVERILNQDPIFEKKENPTPEDIEENEKWWEGFGPARLSSSQLEPRRLLPKSMNLSLKGTPLLTERKTKNCGRFDAEIISLNIFWIQIFVLFLLVLVFVIGESAC</sequence>
<dbReference type="EMBL" id="JBJUIK010000003">
    <property type="protein sequence ID" value="KAL3531659.1"/>
    <property type="molecule type" value="Genomic_DNA"/>
</dbReference>
<dbReference type="PANTHER" id="PTHR37755">
    <property type="entry name" value="PROTEIN TIC 56, CHLOROPLASTIC"/>
    <property type="match status" value="1"/>
</dbReference>
<keyword evidence="1" id="KW-0812">Transmembrane</keyword>
<dbReference type="PANTHER" id="PTHR37755:SF1">
    <property type="entry name" value="PROTEIN TIC 56, CHLOROPLASTIC"/>
    <property type="match status" value="1"/>
</dbReference>